<evidence type="ECO:0000256" key="10">
    <source>
        <dbReference type="SAM" id="MobiDB-lite"/>
    </source>
</evidence>
<evidence type="ECO:0000256" key="6">
    <source>
        <dbReference type="ARBA" id="ARBA00023004"/>
    </source>
</evidence>
<evidence type="ECO:0000256" key="2">
    <source>
        <dbReference type="ARBA" id="ARBA00011032"/>
    </source>
</evidence>
<dbReference type="Gene3D" id="3.60.9.10">
    <property type="entry name" value="Aldehyde ferredoxin oxidoreductase, N-terminal domain"/>
    <property type="match status" value="1"/>
</dbReference>
<dbReference type="InterPro" id="IPR013984">
    <property type="entry name" value="Ald_Fedxn_OxRdtase_dom2"/>
</dbReference>
<feature type="domain" description="Aldehyde ferredoxin oxidoreductase N-terminal" evidence="11">
    <location>
        <begin position="6"/>
        <end position="222"/>
    </location>
</feature>
<dbReference type="SUPFAM" id="SSF48310">
    <property type="entry name" value="Aldehyde ferredoxin oxidoreductase, C-terminal domains"/>
    <property type="match status" value="1"/>
</dbReference>
<evidence type="ECO:0000313" key="12">
    <source>
        <dbReference type="EMBL" id="ACS90187.1"/>
    </source>
</evidence>
<organism evidence="12 13">
    <name type="scientific">Thermococcus sibiricus (strain DSM 12597 / MM 739)</name>
    <dbReference type="NCBI Taxonomy" id="604354"/>
    <lineage>
        <taxon>Archaea</taxon>
        <taxon>Methanobacteriati</taxon>
        <taxon>Methanobacteriota</taxon>
        <taxon>Thermococci</taxon>
        <taxon>Thermococcales</taxon>
        <taxon>Thermococcaceae</taxon>
        <taxon>Thermococcus</taxon>
    </lineage>
</organism>
<proteinExistence type="inferred from homology"/>
<keyword evidence="8" id="KW-0826">Tungsten</keyword>
<gene>
    <name evidence="12" type="ordered locus">TSIB_1133</name>
</gene>
<dbReference type="AlphaFoldDB" id="C6A3J2"/>
<dbReference type="InterPro" id="IPR036503">
    <property type="entry name" value="Ald_Fedxn_OxRdtase_N_sf"/>
</dbReference>
<dbReference type="Pfam" id="PF01314">
    <property type="entry name" value="AFOR_C"/>
    <property type="match status" value="1"/>
</dbReference>
<dbReference type="GO" id="GO:0016625">
    <property type="term" value="F:oxidoreductase activity, acting on the aldehyde or oxo group of donors, iron-sulfur protein as acceptor"/>
    <property type="evidence" value="ECO:0007669"/>
    <property type="project" value="InterPro"/>
</dbReference>
<keyword evidence="13" id="KW-1185">Reference proteome</keyword>
<sequence>MKMNGYTGKLLDINLTKEKIKETKLDEEILKKFYGGRGLGTYLLWKELGDRWETVDPLDEENLLLILSGPLTGYYPGMKTAVISKSPESNGVVGSVLSSEVALELKTSGYDGVIIRGKAKSPVYLFVHNDTVEIRDANKYWGMGGTELYKTLLKEVHEEIKKKEMLKGIPKEPAMMYIGRAGENQVRIAAIMTKLMHAAGYGGYGAVMGSKNLKAILVKGSKALPEVYDKEKVKILLREFWKKSFLSTTFREWGTGAGGYSVGHDRSSEPIRNWQEEYHNNEEISVVNFEDRAWIKKYWADYGCPINCMKISYLRYGPYKGAITDAPDYELQAYMGSNLGIFEPEKIVYLSYLVDELGLDGINAGNTLGFVAELYQRGILTKDDIGFELNWGDEKAFAKLLHLIANKEEIGEILADGTYRAALKVSKIKGIDVTKYAVHVKGIGIGAHGIRSELDYTKDISYAVSVQGGDHTSTAGLPAKSYEGEMVNTFYDSAVICFFVTQPGFENILEFGNAVTGFNISPEQWLNEIGRRIIHLQRILLLLGGPDVYWDPRKDDDNPPRFYEPLPSGPMRGKAPSEEEIKAKVKQYYEEIGYDENGIPKEEVLEELGLGEAKKEIKRIKRHLNI</sequence>
<dbReference type="InterPro" id="IPR001203">
    <property type="entry name" value="OxRdtase_Ald_Fedxn_C"/>
</dbReference>
<dbReference type="InterPro" id="IPR013985">
    <property type="entry name" value="Ald_Fedxn_OxRdtase_dom3"/>
</dbReference>
<keyword evidence="6" id="KW-0408">Iron</keyword>
<dbReference type="PANTHER" id="PTHR30038">
    <property type="entry name" value="ALDEHYDE FERREDOXIN OXIDOREDUCTASE"/>
    <property type="match status" value="1"/>
</dbReference>
<protein>
    <submittedName>
        <fullName evidence="12">Tungsten-containing aldehyde:ferredoxin oxidoreductase (AOR)</fullName>
    </submittedName>
</protein>
<evidence type="ECO:0000313" key="13">
    <source>
        <dbReference type="Proteomes" id="UP000009079"/>
    </source>
</evidence>
<dbReference type="InterPro" id="IPR051919">
    <property type="entry name" value="W-dependent_AOR"/>
</dbReference>
<accession>C6A3J2</accession>
<dbReference type="Gene3D" id="1.10.599.10">
    <property type="entry name" value="Aldehyde Ferredoxin Oxidoreductase Protein, subunit A, domain 3"/>
    <property type="match status" value="1"/>
</dbReference>
<dbReference type="STRING" id="604354.TSIB_1133"/>
<name>C6A3J2_THESM</name>
<dbReference type="InterPro" id="IPR013983">
    <property type="entry name" value="Ald_Fedxn_OxRdtase_N"/>
</dbReference>
<dbReference type="GO" id="GO:0051539">
    <property type="term" value="F:4 iron, 4 sulfur cluster binding"/>
    <property type="evidence" value="ECO:0007669"/>
    <property type="project" value="UniProtKB-KW"/>
</dbReference>
<feature type="region of interest" description="Disordered" evidence="10">
    <location>
        <begin position="553"/>
        <end position="577"/>
    </location>
</feature>
<evidence type="ECO:0000259" key="11">
    <source>
        <dbReference type="SMART" id="SM00790"/>
    </source>
</evidence>
<dbReference type="GO" id="GO:0046872">
    <property type="term" value="F:metal ion binding"/>
    <property type="evidence" value="ECO:0007669"/>
    <property type="project" value="UniProtKB-KW"/>
</dbReference>
<dbReference type="Gene3D" id="1.10.569.10">
    <property type="entry name" value="Aldehyde Ferredoxin Oxidoreductase Protein, subunit A, domain 2"/>
    <property type="match status" value="1"/>
</dbReference>
<dbReference type="InterPro" id="IPR036021">
    <property type="entry name" value="Tungsten_al_ferr_oxy-like_C"/>
</dbReference>
<keyword evidence="4" id="KW-0479">Metal-binding</keyword>
<evidence type="ECO:0000256" key="1">
    <source>
        <dbReference type="ARBA" id="ARBA00001966"/>
    </source>
</evidence>
<dbReference type="Pfam" id="PF02730">
    <property type="entry name" value="AFOR_N"/>
    <property type="match status" value="1"/>
</dbReference>
<evidence type="ECO:0000256" key="5">
    <source>
        <dbReference type="ARBA" id="ARBA00023002"/>
    </source>
</evidence>
<keyword evidence="7" id="KW-0411">Iron-sulfur</keyword>
<dbReference type="PANTHER" id="PTHR30038:SF0">
    <property type="entry name" value="TUNGSTEN-CONTAINING ALDEHYDE FERREDOXIN OXIDOREDUCTASE"/>
    <property type="match status" value="1"/>
</dbReference>
<comment type="cofactor">
    <cofactor evidence="9">
        <name>tungstopterin</name>
        <dbReference type="ChEBI" id="CHEBI:30402"/>
    </cofactor>
</comment>
<dbReference type="GO" id="GO:0009055">
    <property type="term" value="F:electron transfer activity"/>
    <property type="evidence" value="ECO:0007669"/>
    <property type="project" value="InterPro"/>
</dbReference>
<dbReference type="KEGG" id="tsi:TSIB_1133"/>
<dbReference type="SUPFAM" id="SSF56228">
    <property type="entry name" value="Aldehyde ferredoxin oxidoreductase, N-terminal domain"/>
    <property type="match status" value="1"/>
</dbReference>
<evidence type="ECO:0000256" key="3">
    <source>
        <dbReference type="ARBA" id="ARBA00022485"/>
    </source>
</evidence>
<comment type="cofactor">
    <cofactor evidence="1">
        <name>[4Fe-4S] cluster</name>
        <dbReference type="ChEBI" id="CHEBI:49883"/>
    </cofactor>
</comment>
<comment type="similarity">
    <text evidence="2">Belongs to the AOR/FOR family.</text>
</comment>
<dbReference type="eggNOG" id="arCOG00709">
    <property type="taxonomic scope" value="Archaea"/>
</dbReference>
<keyword evidence="3" id="KW-0004">4Fe-4S</keyword>
<dbReference type="EMBL" id="CP001463">
    <property type="protein sequence ID" value="ACS90187.1"/>
    <property type="molecule type" value="Genomic_DNA"/>
</dbReference>
<evidence type="ECO:0000256" key="4">
    <source>
        <dbReference type="ARBA" id="ARBA00022723"/>
    </source>
</evidence>
<dbReference type="Proteomes" id="UP000009079">
    <property type="component" value="Chromosome"/>
</dbReference>
<reference evidence="12 13" key="1">
    <citation type="journal article" date="2009" name="Appl. Environ. Microbiol.">
        <title>Metabolic versatility and indigenous origin of the archaeon Thermococcus sibiricus, isolated from a siberian oil reservoir, as revealed by genome analysis.</title>
        <authorList>
            <person name="Mardanov A.V."/>
            <person name="Ravin N.V."/>
            <person name="Svetlitchnyi V.A."/>
            <person name="Beletsky A.V."/>
            <person name="Miroshnichenko M.L."/>
            <person name="Bonch-Osmolovskaya E.A."/>
            <person name="Skryabin K.G."/>
        </authorList>
    </citation>
    <scope>NUCLEOTIDE SEQUENCE [LARGE SCALE GENOMIC DNA]</scope>
    <source>
        <strain evidence="13">DSM 12597 / MM 739</strain>
    </source>
</reference>
<dbReference type="SMART" id="SM00790">
    <property type="entry name" value="AFOR_N"/>
    <property type="match status" value="1"/>
</dbReference>
<dbReference type="HOGENOM" id="CLU_020364_1_0_2"/>
<keyword evidence="5" id="KW-0560">Oxidoreductase</keyword>
<evidence type="ECO:0000256" key="8">
    <source>
        <dbReference type="ARBA" id="ARBA00023245"/>
    </source>
</evidence>
<evidence type="ECO:0000256" key="7">
    <source>
        <dbReference type="ARBA" id="ARBA00023014"/>
    </source>
</evidence>
<evidence type="ECO:0000256" key="9">
    <source>
        <dbReference type="ARBA" id="ARBA00049934"/>
    </source>
</evidence>